<comment type="caution">
    <text evidence="2">The sequence shown here is derived from an EMBL/GenBank/DDBJ whole genome shotgun (WGS) entry which is preliminary data.</text>
</comment>
<evidence type="ECO:0000313" key="2">
    <source>
        <dbReference type="EMBL" id="GEP68679.1"/>
    </source>
</evidence>
<dbReference type="InterPro" id="IPR055878">
    <property type="entry name" value="DUF7455"/>
</dbReference>
<evidence type="ECO:0000313" key="3">
    <source>
        <dbReference type="Proteomes" id="UP000321798"/>
    </source>
</evidence>
<dbReference type="Proteomes" id="UP000321798">
    <property type="component" value="Unassembled WGS sequence"/>
</dbReference>
<dbReference type="AlphaFoldDB" id="A0A512PBU7"/>
<keyword evidence="3" id="KW-1185">Reference proteome</keyword>
<evidence type="ECO:0000259" key="1">
    <source>
        <dbReference type="Pfam" id="PF24254"/>
    </source>
</evidence>
<feature type="domain" description="DUF7455" evidence="1">
    <location>
        <begin position="18"/>
        <end position="73"/>
    </location>
</feature>
<name>A0A512PBU7_9CELL</name>
<proteinExistence type="predicted"/>
<gene>
    <name evidence="2" type="ORF">CSO01_13940</name>
</gene>
<protein>
    <recommendedName>
        <fullName evidence="1">DUF7455 domain-containing protein</fullName>
    </recommendedName>
</protein>
<sequence>MSAMTATTFDAPTTTAGLTRQDRCDRCGAQAFVKATIHTADDMELLFCGHHFRAHELKLVAAGATIQDERHRIDEHSPES</sequence>
<organism evidence="2 3">
    <name type="scientific">Cellulomonas soli</name>
    <dbReference type="NCBI Taxonomy" id="931535"/>
    <lineage>
        <taxon>Bacteria</taxon>
        <taxon>Bacillati</taxon>
        <taxon>Actinomycetota</taxon>
        <taxon>Actinomycetes</taxon>
        <taxon>Micrococcales</taxon>
        <taxon>Cellulomonadaceae</taxon>
        <taxon>Cellulomonas</taxon>
    </lineage>
</organism>
<accession>A0A512PBU7</accession>
<dbReference type="Pfam" id="PF24254">
    <property type="entry name" value="DUF7455"/>
    <property type="match status" value="1"/>
</dbReference>
<dbReference type="EMBL" id="BKAL01000004">
    <property type="protein sequence ID" value="GEP68679.1"/>
    <property type="molecule type" value="Genomic_DNA"/>
</dbReference>
<reference evidence="2 3" key="1">
    <citation type="submission" date="2019-07" db="EMBL/GenBank/DDBJ databases">
        <title>Whole genome shotgun sequence of Cellulomonas soli NBRC 109434.</title>
        <authorList>
            <person name="Hosoyama A."/>
            <person name="Uohara A."/>
            <person name="Ohji S."/>
            <person name="Ichikawa N."/>
        </authorList>
    </citation>
    <scope>NUCLEOTIDE SEQUENCE [LARGE SCALE GENOMIC DNA]</scope>
    <source>
        <strain evidence="2 3">NBRC 109434</strain>
    </source>
</reference>